<gene>
    <name evidence="2" type="ORF">RI129_011409</name>
</gene>
<keyword evidence="3" id="KW-1185">Reference proteome</keyword>
<dbReference type="SMART" id="SM00256">
    <property type="entry name" value="FBOX"/>
    <property type="match status" value="1"/>
</dbReference>
<dbReference type="InterPro" id="IPR001810">
    <property type="entry name" value="F-box_dom"/>
</dbReference>
<dbReference type="InterPro" id="IPR036047">
    <property type="entry name" value="F-box-like_dom_sf"/>
</dbReference>
<dbReference type="Gene3D" id="1.20.1280.50">
    <property type="match status" value="1"/>
</dbReference>
<name>A0AAN7ZIR2_9COLE</name>
<dbReference type="PANTHER" id="PTHR20933">
    <property type="entry name" value="F-BOX ONLY PROTEIN 33"/>
    <property type="match status" value="1"/>
</dbReference>
<evidence type="ECO:0000313" key="2">
    <source>
        <dbReference type="EMBL" id="KAK5640598.1"/>
    </source>
</evidence>
<dbReference type="PANTHER" id="PTHR20933:SF3">
    <property type="entry name" value="F-BOX ONLY PROTEIN 33"/>
    <property type="match status" value="1"/>
</dbReference>
<sequence>MTTVNDLPGELITEIVSYLPRQDRLTCSKVCTLWNNAVDSPMLWKFMLIYLDSDLMDPTTALLTKMYHKYLQTMELCWSNPYVPVRAIQHDLKEYSKRACQYIMLLQHFCVQLKAIKIIAWYDTPCIKKIIYHLCMFLRSQLHLVNVSFCNIHFCMTEWVKLMGCLNTFNSITHLDIIHCNHPDPLPFNSSWFNHLGSLQILKVDYIVLSGGLMDALLEQLNCSLRRVDIIVGERQYLRKFVPTESWRMLCAQCPMLRVGVHIKNRCHFNDISHIFCDVMPLTVFTLTCGKALDQTGDRQMKNTLSALIRTYHKILEKIYLQLNYNTEIIDEMLIAIIAKCPHLKYFEFHGNIESFDLLRDVCVIQTQRGENGMWQNSEHIPTFSIISLRRLSVLQCGREEYEL</sequence>
<accession>A0AAN7ZIR2</accession>
<organism evidence="2 3">
    <name type="scientific">Pyrocoelia pectoralis</name>
    <dbReference type="NCBI Taxonomy" id="417401"/>
    <lineage>
        <taxon>Eukaryota</taxon>
        <taxon>Metazoa</taxon>
        <taxon>Ecdysozoa</taxon>
        <taxon>Arthropoda</taxon>
        <taxon>Hexapoda</taxon>
        <taxon>Insecta</taxon>
        <taxon>Pterygota</taxon>
        <taxon>Neoptera</taxon>
        <taxon>Endopterygota</taxon>
        <taxon>Coleoptera</taxon>
        <taxon>Polyphaga</taxon>
        <taxon>Elateriformia</taxon>
        <taxon>Elateroidea</taxon>
        <taxon>Lampyridae</taxon>
        <taxon>Lampyrinae</taxon>
        <taxon>Pyrocoelia</taxon>
    </lineage>
</organism>
<dbReference type="PROSITE" id="PS50181">
    <property type="entry name" value="FBOX"/>
    <property type="match status" value="1"/>
</dbReference>
<dbReference type="AlphaFoldDB" id="A0AAN7ZIR2"/>
<dbReference type="EMBL" id="JAVRBK010000008">
    <property type="protein sequence ID" value="KAK5640598.1"/>
    <property type="molecule type" value="Genomic_DNA"/>
</dbReference>
<dbReference type="GO" id="GO:0031398">
    <property type="term" value="P:positive regulation of protein ubiquitination"/>
    <property type="evidence" value="ECO:0007669"/>
    <property type="project" value="TreeGrafter"/>
</dbReference>
<feature type="domain" description="F-box" evidence="1">
    <location>
        <begin position="1"/>
        <end position="47"/>
    </location>
</feature>
<dbReference type="SUPFAM" id="SSF81383">
    <property type="entry name" value="F-box domain"/>
    <property type="match status" value="1"/>
</dbReference>
<dbReference type="Proteomes" id="UP001329430">
    <property type="component" value="Chromosome 8"/>
</dbReference>
<evidence type="ECO:0000313" key="3">
    <source>
        <dbReference type="Proteomes" id="UP001329430"/>
    </source>
</evidence>
<reference evidence="2 3" key="1">
    <citation type="journal article" date="2024" name="Insects">
        <title>An Improved Chromosome-Level Genome Assembly of the Firefly Pyrocoelia pectoralis.</title>
        <authorList>
            <person name="Fu X."/>
            <person name="Meyer-Rochow V.B."/>
            <person name="Ballantyne L."/>
            <person name="Zhu X."/>
        </authorList>
    </citation>
    <scope>NUCLEOTIDE SEQUENCE [LARGE SCALE GENOMIC DNA]</scope>
    <source>
        <strain evidence="2">XCY_ONT2</strain>
    </source>
</reference>
<comment type="caution">
    <text evidence="2">The sequence shown here is derived from an EMBL/GenBank/DDBJ whole genome shotgun (WGS) entry which is preliminary data.</text>
</comment>
<dbReference type="Gene3D" id="3.80.10.10">
    <property type="entry name" value="Ribonuclease Inhibitor"/>
    <property type="match status" value="1"/>
</dbReference>
<dbReference type="InterPro" id="IPR032675">
    <property type="entry name" value="LRR_dom_sf"/>
</dbReference>
<dbReference type="Pfam" id="PF00646">
    <property type="entry name" value="F-box"/>
    <property type="match status" value="1"/>
</dbReference>
<protein>
    <recommendedName>
        <fullName evidence="1">F-box domain-containing protein</fullName>
    </recommendedName>
</protein>
<evidence type="ECO:0000259" key="1">
    <source>
        <dbReference type="PROSITE" id="PS50181"/>
    </source>
</evidence>
<proteinExistence type="predicted"/>
<dbReference type="SUPFAM" id="SSF52047">
    <property type="entry name" value="RNI-like"/>
    <property type="match status" value="1"/>
</dbReference>